<dbReference type="InterPro" id="IPR036909">
    <property type="entry name" value="Cyt_c-like_dom_sf"/>
</dbReference>
<dbReference type="InterPro" id="IPR051395">
    <property type="entry name" value="Cytochrome_c_Peroxidase/MauG"/>
</dbReference>
<sequence>MSQFRLAVLLSMFAALSACGGSSSSSSSPTGNTPNTGNEPSASQNSELLVSRRGGHYWHDFCAGKPDSTVVPADPRELVVPGVDAGRAVLMNAPWQVCQEGNHPGTCGELRRQSERGLALIAAEGRPGAASMFSGDAATSTYAFPASAYAEMWNSIWQLEERPAQYDELVAQRWGMPLSRIRNPYPLAGEDPNETNGGSGQLPMGVTQLREADGRWTGQLNLSCSICHGGAVGSDADGPGLGAQYGTNSLSDITAMYADLVRLAPQQAALAIVAQNKVRGTGNITNFQLFGVLTFGDYESIPSWLTIQAEPSTGTEDPPVWWNLGSRTAKFFDAGMMVDAKRIELSFHFPDFFGDYEAAKQWVLDHQQAGDAWLHSLKSPVWPEAKLGAIDQNLAEAGAILFHEKNLWAQGLQNPVARPEGGNGSCASCHGAYSPRYTNNPKWLASPLLDGVAAYVTPIDIIDTDRARLNGNSQRVADYTRDNWFIYGDGEKNEAGAPICGNWNDEALRGERELGYLAPPLFGVLATAPYFHNGAVPDIDGVLNPEKRPTIWRRQSAAAPAGLEGSVVMGYDYSLQSGYDSEKMGWRYDELPCEAGASLPLLGVTNPLLDCNPLDAEGASLQDGLGLVWGNGGLAWNLINVPILTNEQLEERKIYNTRFYSQSNSGHAFTAVLTEAERRAIKEYLKTL</sequence>
<dbReference type="Pfam" id="PF21419">
    <property type="entry name" value="RoxA-like_Cyt-c"/>
    <property type="match status" value="1"/>
</dbReference>
<dbReference type="PROSITE" id="PS51257">
    <property type="entry name" value="PROKAR_LIPOPROTEIN"/>
    <property type="match status" value="1"/>
</dbReference>
<evidence type="ECO:0000256" key="5">
    <source>
        <dbReference type="SAM" id="MobiDB-lite"/>
    </source>
</evidence>
<evidence type="ECO:0000256" key="3">
    <source>
        <dbReference type="ARBA" id="ARBA00023004"/>
    </source>
</evidence>
<dbReference type="AlphaFoldDB" id="A0A927C3Q2"/>
<dbReference type="RefSeq" id="WP_190764208.1">
    <property type="nucleotide sequence ID" value="NZ_JACXLD010000003.1"/>
</dbReference>
<feature type="compositionally biased region" description="Low complexity" evidence="5">
    <location>
        <begin position="22"/>
        <end position="41"/>
    </location>
</feature>
<dbReference type="GO" id="GO:0020037">
    <property type="term" value="F:heme binding"/>
    <property type="evidence" value="ECO:0007669"/>
    <property type="project" value="InterPro"/>
</dbReference>
<keyword evidence="9" id="KW-1185">Reference proteome</keyword>
<dbReference type="Gene3D" id="1.10.760.10">
    <property type="entry name" value="Cytochrome c-like domain"/>
    <property type="match status" value="1"/>
</dbReference>
<comment type="caution">
    <text evidence="8">The sequence shown here is derived from an EMBL/GenBank/DDBJ whole genome shotgun (WGS) entry which is preliminary data.</text>
</comment>
<keyword evidence="3 4" id="KW-0408">Iron</keyword>
<feature type="chain" id="PRO_5038047154" description="Cytochrome c domain-containing protein" evidence="6">
    <location>
        <begin position="21"/>
        <end position="688"/>
    </location>
</feature>
<gene>
    <name evidence="8" type="ORF">IB286_07775</name>
</gene>
<feature type="domain" description="Cytochrome c" evidence="7">
    <location>
        <begin position="393"/>
        <end position="688"/>
    </location>
</feature>
<name>A0A927C3Q2_9GAMM</name>
<feature type="signal peptide" evidence="6">
    <location>
        <begin position="1"/>
        <end position="20"/>
    </location>
</feature>
<dbReference type="PANTHER" id="PTHR30600">
    <property type="entry name" value="CYTOCHROME C PEROXIDASE-RELATED"/>
    <property type="match status" value="1"/>
</dbReference>
<evidence type="ECO:0000313" key="9">
    <source>
        <dbReference type="Proteomes" id="UP000610558"/>
    </source>
</evidence>
<accession>A0A927C3Q2</accession>
<reference evidence="8" key="1">
    <citation type="submission" date="2020-09" db="EMBL/GenBank/DDBJ databases">
        <authorList>
            <person name="Yoon J.-W."/>
        </authorList>
    </citation>
    <scope>NUCLEOTIDE SEQUENCE</scope>
    <source>
        <strain evidence="8">KMU-158</strain>
    </source>
</reference>
<keyword evidence="2 4" id="KW-0479">Metal-binding</keyword>
<organism evidence="8 9">
    <name type="scientific">Spongiibacter pelagi</name>
    <dbReference type="NCBI Taxonomy" id="2760804"/>
    <lineage>
        <taxon>Bacteria</taxon>
        <taxon>Pseudomonadati</taxon>
        <taxon>Pseudomonadota</taxon>
        <taxon>Gammaproteobacteria</taxon>
        <taxon>Cellvibrionales</taxon>
        <taxon>Spongiibacteraceae</taxon>
        <taxon>Spongiibacter</taxon>
    </lineage>
</organism>
<evidence type="ECO:0000313" key="8">
    <source>
        <dbReference type="EMBL" id="MBD2858910.1"/>
    </source>
</evidence>
<evidence type="ECO:0000256" key="4">
    <source>
        <dbReference type="PROSITE-ProRule" id="PRU00433"/>
    </source>
</evidence>
<evidence type="ECO:0000256" key="1">
    <source>
        <dbReference type="ARBA" id="ARBA00022617"/>
    </source>
</evidence>
<feature type="domain" description="Cytochrome c" evidence="7">
    <location>
        <begin position="200"/>
        <end position="309"/>
    </location>
</feature>
<evidence type="ECO:0000256" key="2">
    <source>
        <dbReference type="ARBA" id="ARBA00022723"/>
    </source>
</evidence>
<feature type="region of interest" description="Disordered" evidence="5">
    <location>
        <begin position="22"/>
        <end position="45"/>
    </location>
</feature>
<evidence type="ECO:0000256" key="6">
    <source>
        <dbReference type="SAM" id="SignalP"/>
    </source>
</evidence>
<evidence type="ECO:0000259" key="7">
    <source>
        <dbReference type="PROSITE" id="PS51007"/>
    </source>
</evidence>
<dbReference type="PANTHER" id="PTHR30600:SF9">
    <property type="entry name" value="BLR7738 PROTEIN"/>
    <property type="match status" value="1"/>
</dbReference>
<dbReference type="GO" id="GO:0009055">
    <property type="term" value="F:electron transfer activity"/>
    <property type="evidence" value="ECO:0007669"/>
    <property type="project" value="InterPro"/>
</dbReference>
<dbReference type="InterPro" id="IPR009056">
    <property type="entry name" value="Cyt_c-like_dom"/>
</dbReference>
<dbReference type="Proteomes" id="UP000610558">
    <property type="component" value="Unassembled WGS sequence"/>
</dbReference>
<dbReference type="SUPFAM" id="SSF46626">
    <property type="entry name" value="Cytochrome c"/>
    <property type="match status" value="1"/>
</dbReference>
<protein>
    <recommendedName>
        <fullName evidence="7">Cytochrome c domain-containing protein</fullName>
    </recommendedName>
</protein>
<keyword evidence="6" id="KW-0732">Signal</keyword>
<dbReference type="EMBL" id="JACXLD010000003">
    <property type="protein sequence ID" value="MBD2858910.1"/>
    <property type="molecule type" value="Genomic_DNA"/>
</dbReference>
<dbReference type="GO" id="GO:0046872">
    <property type="term" value="F:metal ion binding"/>
    <property type="evidence" value="ECO:0007669"/>
    <property type="project" value="UniProtKB-KW"/>
</dbReference>
<dbReference type="PROSITE" id="PS51007">
    <property type="entry name" value="CYTC"/>
    <property type="match status" value="2"/>
</dbReference>
<dbReference type="GO" id="GO:0004130">
    <property type="term" value="F:cytochrome-c peroxidase activity"/>
    <property type="evidence" value="ECO:0007669"/>
    <property type="project" value="TreeGrafter"/>
</dbReference>
<keyword evidence="1 4" id="KW-0349">Heme</keyword>
<proteinExistence type="predicted"/>